<comment type="subcellular location">
    <subcellularLocation>
        <location evidence="1">Mitochondrion membrane</location>
    </subcellularLocation>
</comment>
<dbReference type="GO" id="GO:0015078">
    <property type="term" value="F:proton transmembrane transporter activity"/>
    <property type="evidence" value="ECO:0007669"/>
    <property type="project" value="InterPro"/>
</dbReference>
<comment type="similarity">
    <text evidence="2">Belongs to the ATPase g subunit family.</text>
</comment>
<keyword evidence="8" id="KW-0472">Membrane</keyword>
<dbReference type="Proteomes" id="UP000800036">
    <property type="component" value="Unassembled WGS sequence"/>
</dbReference>
<dbReference type="EMBL" id="ML976692">
    <property type="protein sequence ID" value="KAF1971645.1"/>
    <property type="molecule type" value="Genomic_DNA"/>
</dbReference>
<dbReference type="Pfam" id="PF04718">
    <property type="entry name" value="ATP-synt_G"/>
    <property type="match status" value="1"/>
</dbReference>
<evidence type="ECO:0000256" key="10">
    <source>
        <dbReference type="SAM" id="MobiDB-lite"/>
    </source>
</evidence>
<name>A0A6A5V3F5_9PLEO</name>
<reference evidence="11" key="1">
    <citation type="journal article" date="2020" name="Stud. Mycol.">
        <title>101 Dothideomycetes genomes: a test case for predicting lifestyles and emergence of pathogens.</title>
        <authorList>
            <person name="Haridas S."/>
            <person name="Albert R."/>
            <person name="Binder M."/>
            <person name="Bloem J."/>
            <person name="Labutti K."/>
            <person name="Salamov A."/>
            <person name="Andreopoulos B."/>
            <person name="Baker S."/>
            <person name="Barry K."/>
            <person name="Bills G."/>
            <person name="Bluhm B."/>
            <person name="Cannon C."/>
            <person name="Castanera R."/>
            <person name="Culley D."/>
            <person name="Daum C."/>
            <person name="Ezra D."/>
            <person name="Gonzalez J."/>
            <person name="Henrissat B."/>
            <person name="Kuo A."/>
            <person name="Liang C."/>
            <person name="Lipzen A."/>
            <person name="Lutzoni F."/>
            <person name="Magnuson J."/>
            <person name="Mondo S."/>
            <person name="Nolan M."/>
            <person name="Ohm R."/>
            <person name="Pangilinan J."/>
            <person name="Park H.-J."/>
            <person name="Ramirez L."/>
            <person name="Alfaro M."/>
            <person name="Sun H."/>
            <person name="Tritt A."/>
            <person name="Yoshinaga Y."/>
            <person name="Zwiers L.-H."/>
            <person name="Turgeon B."/>
            <person name="Goodwin S."/>
            <person name="Spatafora J."/>
            <person name="Crous P."/>
            <person name="Grigoriev I."/>
        </authorList>
    </citation>
    <scope>NUCLEOTIDE SEQUENCE</scope>
    <source>
        <strain evidence="11">CBS 107.79</strain>
    </source>
</reference>
<protein>
    <submittedName>
        <fullName evidence="11">Mitochondrial F1F0-ATP synthase-like protein g subunit</fullName>
    </submittedName>
</protein>
<keyword evidence="9" id="KW-0066">ATP synthesis</keyword>
<dbReference type="GO" id="GO:0031966">
    <property type="term" value="C:mitochondrial membrane"/>
    <property type="evidence" value="ECO:0007669"/>
    <property type="project" value="UniProtKB-SubCell"/>
</dbReference>
<evidence type="ECO:0000256" key="1">
    <source>
        <dbReference type="ARBA" id="ARBA00004325"/>
    </source>
</evidence>
<evidence type="ECO:0000313" key="11">
    <source>
        <dbReference type="EMBL" id="KAF1971645.1"/>
    </source>
</evidence>
<evidence type="ECO:0000256" key="3">
    <source>
        <dbReference type="ARBA" id="ARBA00022448"/>
    </source>
</evidence>
<keyword evidence="5" id="KW-0375">Hydrogen ion transport</keyword>
<dbReference type="GO" id="GO:0015986">
    <property type="term" value="P:proton motive force-driven ATP synthesis"/>
    <property type="evidence" value="ECO:0007669"/>
    <property type="project" value="InterPro"/>
</dbReference>
<keyword evidence="7" id="KW-0496">Mitochondrion</keyword>
<dbReference type="OrthoDB" id="437at2759"/>
<evidence type="ECO:0000256" key="4">
    <source>
        <dbReference type="ARBA" id="ARBA00022547"/>
    </source>
</evidence>
<dbReference type="InterPro" id="IPR006808">
    <property type="entry name" value="ATP_synth_F0_gsu_mt"/>
</dbReference>
<evidence type="ECO:0000256" key="9">
    <source>
        <dbReference type="ARBA" id="ARBA00023310"/>
    </source>
</evidence>
<keyword evidence="3" id="KW-0813">Transport</keyword>
<keyword evidence="12" id="KW-1185">Reference proteome</keyword>
<dbReference type="AlphaFoldDB" id="A0A6A5V3F5"/>
<evidence type="ECO:0000313" key="12">
    <source>
        <dbReference type="Proteomes" id="UP000800036"/>
    </source>
</evidence>
<evidence type="ECO:0000256" key="7">
    <source>
        <dbReference type="ARBA" id="ARBA00023128"/>
    </source>
</evidence>
<gene>
    <name evidence="11" type="ORF">BU23DRAFT_555819</name>
</gene>
<proteinExistence type="inferred from homology"/>
<evidence type="ECO:0000256" key="6">
    <source>
        <dbReference type="ARBA" id="ARBA00023065"/>
    </source>
</evidence>
<evidence type="ECO:0000256" key="5">
    <source>
        <dbReference type="ARBA" id="ARBA00022781"/>
    </source>
</evidence>
<keyword evidence="4" id="KW-0138">CF(0)</keyword>
<evidence type="ECO:0000256" key="8">
    <source>
        <dbReference type="ARBA" id="ARBA00023136"/>
    </source>
</evidence>
<dbReference type="GO" id="GO:0045259">
    <property type="term" value="C:proton-transporting ATP synthase complex"/>
    <property type="evidence" value="ECO:0007669"/>
    <property type="project" value="UniProtKB-KW"/>
</dbReference>
<evidence type="ECO:0000256" key="2">
    <source>
        <dbReference type="ARBA" id="ARBA00005699"/>
    </source>
</evidence>
<keyword evidence="6" id="KW-0406">Ion transport</keyword>
<feature type="region of interest" description="Disordered" evidence="10">
    <location>
        <begin position="26"/>
        <end position="52"/>
    </location>
</feature>
<accession>A0A6A5V3F5</accession>
<sequence>MSLAASRQVLRHSTFAVRRTGIRNASSTSEAAGAVKEKASEGASKASEGLTRVTSSASAAASKVGSAATNAANRVGGRTGRLISSVQALIPRVIYYSRVGLELGKLVAHQRGMAPPNMATISQYLQPVTNALKNPTSLLNAGARTAETASAQPVNILNRVRGFSQQQWISAGIVAAEVVGFFSVGEMLGRFKLVGYRAKDHGEH</sequence>
<organism evidence="11 12">
    <name type="scientific">Bimuria novae-zelandiae CBS 107.79</name>
    <dbReference type="NCBI Taxonomy" id="1447943"/>
    <lineage>
        <taxon>Eukaryota</taxon>
        <taxon>Fungi</taxon>
        <taxon>Dikarya</taxon>
        <taxon>Ascomycota</taxon>
        <taxon>Pezizomycotina</taxon>
        <taxon>Dothideomycetes</taxon>
        <taxon>Pleosporomycetidae</taxon>
        <taxon>Pleosporales</taxon>
        <taxon>Massarineae</taxon>
        <taxon>Didymosphaeriaceae</taxon>
        <taxon>Bimuria</taxon>
    </lineage>
</organism>